<dbReference type="Gene3D" id="3.40.50.410">
    <property type="entry name" value="von Willebrand factor, type A domain"/>
    <property type="match status" value="1"/>
</dbReference>
<name>A0A2U2N4G1_9GAMM</name>
<dbReference type="CDD" id="cd00198">
    <property type="entry name" value="vWFA"/>
    <property type="match status" value="1"/>
</dbReference>
<reference evidence="5 6" key="1">
    <citation type="submission" date="2018-05" db="EMBL/GenBank/DDBJ databases">
        <title>Spiribacter halobius sp. nov., a moderately halophilic bacterium isolated from marine solar saltern.</title>
        <authorList>
            <person name="Zheng W.-S."/>
            <person name="Lu D.-C."/>
            <person name="Du Z.-J."/>
        </authorList>
    </citation>
    <scope>NUCLEOTIDE SEQUENCE [LARGE SCALE GENOMIC DNA]</scope>
    <source>
        <strain evidence="5 6">E85</strain>
    </source>
</reference>
<keyword evidence="2" id="KW-0472">Membrane</keyword>
<organism evidence="5 6">
    <name type="scientific">Sediminicurvatus halobius</name>
    <dbReference type="NCBI Taxonomy" id="2182432"/>
    <lineage>
        <taxon>Bacteria</taxon>
        <taxon>Pseudomonadati</taxon>
        <taxon>Pseudomonadota</taxon>
        <taxon>Gammaproteobacteria</taxon>
        <taxon>Chromatiales</taxon>
        <taxon>Ectothiorhodospiraceae</taxon>
        <taxon>Sediminicurvatus</taxon>
    </lineage>
</organism>
<feature type="signal peptide" evidence="3">
    <location>
        <begin position="1"/>
        <end position="35"/>
    </location>
</feature>
<feature type="compositionally biased region" description="Acidic residues" evidence="1">
    <location>
        <begin position="610"/>
        <end position="622"/>
    </location>
</feature>
<evidence type="ECO:0000256" key="3">
    <source>
        <dbReference type="SAM" id="SignalP"/>
    </source>
</evidence>
<feature type="transmembrane region" description="Helical" evidence="2">
    <location>
        <begin position="563"/>
        <end position="588"/>
    </location>
</feature>
<dbReference type="PROSITE" id="PS50234">
    <property type="entry name" value="VWFA"/>
    <property type="match status" value="1"/>
</dbReference>
<dbReference type="EMBL" id="QFFI01000008">
    <property type="protein sequence ID" value="PWG63947.1"/>
    <property type="molecule type" value="Genomic_DNA"/>
</dbReference>
<dbReference type="Proteomes" id="UP000245474">
    <property type="component" value="Unassembled WGS sequence"/>
</dbReference>
<keyword evidence="6" id="KW-1185">Reference proteome</keyword>
<evidence type="ECO:0000313" key="5">
    <source>
        <dbReference type="EMBL" id="PWG63947.1"/>
    </source>
</evidence>
<protein>
    <recommendedName>
        <fullName evidence="4">VWFA domain-containing protein</fullName>
    </recommendedName>
</protein>
<evidence type="ECO:0000259" key="4">
    <source>
        <dbReference type="PROSITE" id="PS50234"/>
    </source>
</evidence>
<proteinExistence type="predicted"/>
<dbReference type="InterPro" id="IPR002035">
    <property type="entry name" value="VWF_A"/>
</dbReference>
<keyword evidence="3" id="KW-0732">Signal</keyword>
<dbReference type="SMART" id="SM00327">
    <property type="entry name" value="VWA"/>
    <property type="match status" value="1"/>
</dbReference>
<evidence type="ECO:0000256" key="2">
    <source>
        <dbReference type="SAM" id="Phobius"/>
    </source>
</evidence>
<keyword evidence="2" id="KW-0812">Transmembrane</keyword>
<dbReference type="AlphaFoldDB" id="A0A2U2N4G1"/>
<accession>A0A2U2N4G1</accession>
<feature type="chain" id="PRO_5015712855" description="VWFA domain-containing protein" evidence="3">
    <location>
        <begin position="36"/>
        <end position="629"/>
    </location>
</feature>
<feature type="domain" description="VWFA" evidence="4">
    <location>
        <begin position="38"/>
        <end position="223"/>
    </location>
</feature>
<keyword evidence="2" id="KW-1133">Transmembrane helix</keyword>
<evidence type="ECO:0000256" key="1">
    <source>
        <dbReference type="SAM" id="MobiDB-lite"/>
    </source>
</evidence>
<dbReference type="InterPro" id="IPR036465">
    <property type="entry name" value="vWFA_dom_sf"/>
</dbReference>
<gene>
    <name evidence="5" type="ORF">DEM34_07060</name>
</gene>
<comment type="caution">
    <text evidence="5">The sequence shown here is derived from an EMBL/GenBank/DDBJ whole genome shotgun (WGS) entry which is preliminary data.</text>
</comment>
<dbReference type="Pfam" id="PF13519">
    <property type="entry name" value="VWA_2"/>
    <property type="match status" value="1"/>
</dbReference>
<feature type="region of interest" description="Disordered" evidence="1">
    <location>
        <begin position="594"/>
        <end position="629"/>
    </location>
</feature>
<evidence type="ECO:0000313" key="6">
    <source>
        <dbReference type="Proteomes" id="UP000245474"/>
    </source>
</evidence>
<dbReference type="SUPFAM" id="SSF53300">
    <property type="entry name" value="vWA-like"/>
    <property type="match status" value="1"/>
</dbReference>
<sequence length="629" mass="65590">MPASAACRGTSGMRRLPHLLAGLLFIACAAAPAGADDAVRLLVDVSGSMREHDPRALRAPALELAVDLLPQGTEAGIWHFADRPEAMTAPAAVDDGWRKAARGAVTSVDSRGQYTDLTAAIDAATRGWDEPASTGRRSLILLTDGVIDVPDNADGTSRRRLIEEIVPRLQAADVTLYPVSLSTESGLDEALLTQLAAATGGEVIVTPDAETLERRMIGLMDRVAAGDALPLRGNRFQVDQSVRELTLVAFRPEGAKVALQPPAGRPFAAADAPDNVRWRREGSHEIVTIARPTPGEWTLQAPADPANRVRVVTDLRLRAEPLPQRLLPGESARLTAWLADGQRRIDEPRFLELIRLEVDGPGVSAPLVLEPDSEGRFATDVQPLLAGAGAQEVVIRADGGTFQREWRQRLEVMASPVALGAAEAAEAGTLAVDARLVSDWLAPESLQLTAAFAAPGLQGERLSGSETQPGRWRLESAGLAPGTAVLVSVRLEGLTLSGRPVSTLLPPEVIAVAAPAAAAEPSGDPAAAAAGTTAATATAAAGAASSSEAEPSAPADEGRGVNWWLVGAVLILANLLVLLAGLTVWLVLRRRAAAGDDGDGAERTGPDADAAAEEDAPQEEEAPREAATG</sequence>